<protein>
    <recommendedName>
        <fullName evidence="3">HNH endonuclease</fullName>
    </recommendedName>
</protein>
<dbReference type="OrthoDB" id="9816185at2"/>
<sequence>MVAKLPLPPYDSIDIIETAVEERVHHSDFFESLKENWIAQILSYRENSGNPCILNPLDLSVYISQRRVDEEIGNEPKARESTDPLERLAQRRKKSLIGLYQPDMDKDLHSILEIMRDKHRLPFCPCCGESGKPGTLDHYLPKSIYPELSVVVENLTPMCTDCQELKGNDVKDEDGNKIYIHPYYDPIELVLIELDIWPPYENPSAFIASVPNNIPEPLRSLVRRHIHEIDLVVRFEEFCSIEYSDLLSTLAEEQDDEGREAVSKTIRRFLNKAKKQSPNRWEAIFYRGILSNAHLLHYLEYTDLSEHLQDIE</sequence>
<organism evidence="1 2">
    <name type="scientific">Moritella viscosa</name>
    <dbReference type="NCBI Taxonomy" id="80854"/>
    <lineage>
        <taxon>Bacteria</taxon>
        <taxon>Pseudomonadati</taxon>
        <taxon>Pseudomonadota</taxon>
        <taxon>Gammaproteobacteria</taxon>
        <taxon>Alteromonadales</taxon>
        <taxon>Moritellaceae</taxon>
        <taxon>Moritella</taxon>
    </lineage>
</organism>
<evidence type="ECO:0000313" key="1">
    <source>
        <dbReference type="EMBL" id="SGZ03442.1"/>
    </source>
</evidence>
<evidence type="ECO:0000313" key="2">
    <source>
        <dbReference type="Proteomes" id="UP000183794"/>
    </source>
</evidence>
<gene>
    <name evidence="1" type="ORF">NVI5450_2662</name>
</gene>
<dbReference type="EMBL" id="FPLD01000068">
    <property type="protein sequence ID" value="SGZ03442.1"/>
    <property type="molecule type" value="Genomic_DNA"/>
</dbReference>
<dbReference type="Gene3D" id="1.10.30.50">
    <property type="match status" value="1"/>
</dbReference>
<proteinExistence type="predicted"/>
<accession>A0A1L0EF45</accession>
<evidence type="ECO:0008006" key="3">
    <source>
        <dbReference type="Google" id="ProtNLM"/>
    </source>
</evidence>
<dbReference type="Proteomes" id="UP000183794">
    <property type="component" value="Unassembled WGS sequence"/>
</dbReference>
<dbReference type="AlphaFoldDB" id="A0A1L0EF45"/>
<reference evidence="1 2" key="1">
    <citation type="submission" date="2016-11" db="EMBL/GenBank/DDBJ databases">
        <authorList>
            <person name="Jaros S."/>
            <person name="Januszkiewicz K."/>
            <person name="Wedrychowicz H."/>
        </authorList>
    </citation>
    <scope>NUCLEOTIDE SEQUENCE [LARGE SCALE GENOMIC DNA]</scope>
    <source>
        <strain evidence="1">NVI 5450</strain>
    </source>
</reference>
<dbReference type="RefSeq" id="WP_075518260.1">
    <property type="nucleotide sequence ID" value="NZ_FPLD01000068.1"/>
</dbReference>
<name>A0A1L0EF45_9GAMM</name>